<evidence type="ECO:0000256" key="2">
    <source>
        <dbReference type="ARBA" id="ARBA00022737"/>
    </source>
</evidence>
<evidence type="ECO:0000313" key="6">
    <source>
        <dbReference type="Proteomes" id="UP000683925"/>
    </source>
</evidence>
<proteinExistence type="predicted"/>
<evidence type="ECO:0000256" key="4">
    <source>
        <dbReference type="SAM" id="Coils"/>
    </source>
</evidence>
<dbReference type="PANTHER" id="PTHR22838">
    <property type="entry name" value="WD REPEAT PROTEIN 26-RELATED"/>
    <property type="match status" value="1"/>
</dbReference>
<dbReference type="Proteomes" id="UP000683925">
    <property type="component" value="Unassembled WGS sequence"/>
</dbReference>
<dbReference type="Pfam" id="PF00400">
    <property type="entry name" value="WD40"/>
    <property type="match status" value="1"/>
</dbReference>
<dbReference type="SMART" id="SM00320">
    <property type="entry name" value="WD40"/>
    <property type="match status" value="3"/>
</dbReference>
<name>A0A8S1S937_PAROT</name>
<dbReference type="PROSITE" id="PS50294">
    <property type="entry name" value="WD_REPEATS_REGION"/>
    <property type="match status" value="1"/>
</dbReference>
<sequence>MSTKEEKIKLFLQFLRSQNYHKTFEKLQQQSQIQLDPSNLLKITQSVKSHNYTELEQILEQYVDKQTKNQCMLLLLEQHYIQLILAQKYQEAVQILRNQISRFCLDEQQKYLYGSMVFNQDLKLKGEQCLIDEIISLCFQQLGLFKPNRLITLIQQAKSNEVLECKWHNHLQQDYRIQKKHSCNQEFKHVIKIKNVSLCSFSDNGEYKALVIGQSIVVYQTNQVESIKEVDKLLEVHSKKITNLLFSPCSKYIGSSSEDNTIYIYNFINKRKYRLQGHNTIVKSFTYVLCDPSRKKQKNEYDIYSISTDGWLYEWNENERRGGLKIEEKLIDIHSHQSKELMLIVSQNKITLYQLYSKNQIIQASSNNLIYINSQVNKQFEQLIVYVNDYLPQLYLYCVQTLQLIKILGVYSEQSINSFKYHFGWFNNNLVAAGTDSGQLVLWHIEKSEKPIEILQVSEQNKEIGCLRFHPTSHELLIYVQQKTKKQNTQQERQQLQENLIDLFTIPQDRPSLQRQQNGVTQILNFLQRIARSDTMNNREQLQEEENSDEDI</sequence>
<dbReference type="InterPro" id="IPR001680">
    <property type="entry name" value="WD40_rpt"/>
</dbReference>
<dbReference type="OMA" id="VLECKWH"/>
<dbReference type="EMBL" id="CAJJDP010000006">
    <property type="protein sequence ID" value="CAD8135977.1"/>
    <property type="molecule type" value="Genomic_DNA"/>
</dbReference>
<comment type="caution">
    <text evidence="5">The sequence shown here is derived from an EMBL/GenBank/DDBJ whole genome shotgun (WGS) entry which is preliminary data.</text>
</comment>
<evidence type="ECO:0008006" key="7">
    <source>
        <dbReference type="Google" id="ProtNLM"/>
    </source>
</evidence>
<dbReference type="SMART" id="SM00667">
    <property type="entry name" value="LisH"/>
    <property type="match status" value="1"/>
</dbReference>
<reference evidence="5" key="1">
    <citation type="submission" date="2021-01" db="EMBL/GenBank/DDBJ databases">
        <authorList>
            <consortium name="Genoscope - CEA"/>
            <person name="William W."/>
        </authorList>
    </citation>
    <scope>NUCLEOTIDE SEQUENCE</scope>
</reference>
<gene>
    <name evidence="5" type="ORF">POCTA_138.1.T0070126</name>
</gene>
<evidence type="ECO:0000313" key="5">
    <source>
        <dbReference type="EMBL" id="CAD8135977.1"/>
    </source>
</evidence>
<dbReference type="OrthoDB" id="305168at2759"/>
<accession>A0A8S1S937</accession>
<keyword evidence="2" id="KW-0677">Repeat</keyword>
<feature type="repeat" description="WD" evidence="3">
    <location>
        <begin position="234"/>
        <end position="275"/>
    </location>
</feature>
<organism evidence="5 6">
    <name type="scientific">Paramecium octaurelia</name>
    <dbReference type="NCBI Taxonomy" id="43137"/>
    <lineage>
        <taxon>Eukaryota</taxon>
        <taxon>Sar</taxon>
        <taxon>Alveolata</taxon>
        <taxon>Ciliophora</taxon>
        <taxon>Intramacronucleata</taxon>
        <taxon>Oligohymenophorea</taxon>
        <taxon>Peniculida</taxon>
        <taxon>Parameciidae</taxon>
        <taxon>Paramecium</taxon>
    </lineage>
</organism>
<dbReference type="PANTHER" id="PTHR22838:SF0">
    <property type="entry name" value="WD REPEAT-CONTAINING PROTEIN 26"/>
    <property type="match status" value="1"/>
</dbReference>
<protein>
    <recommendedName>
        <fullName evidence="7">LisH domain-containing protein</fullName>
    </recommendedName>
</protein>
<dbReference type="PROSITE" id="PS50082">
    <property type="entry name" value="WD_REPEATS_2"/>
    <property type="match status" value="1"/>
</dbReference>
<dbReference type="InterPro" id="IPR051350">
    <property type="entry name" value="WD_repeat-ST_regulator"/>
</dbReference>
<evidence type="ECO:0000256" key="3">
    <source>
        <dbReference type="PROSITE-ProRule" id="PRU00221"/>
    </source>
</evidence>
<dbReference type="PROSITE" id="PS50896">
    <property type="entry name" value="LISH"/>
    <property type="match status" value="1"/>
</dbReference>
<evidence type="ECO:0000256" key="1">
    <source>
        <dbReference type="ARBA" id="ARBA00022574"/>
    </source>
</evidence>
<dbReference type="AlphaFoldDB" id="A0A8S1S937"/>
<keyword evidence="6" id="KW-1185">Reference proteome</keyword>
<keyword evidence="4" id="KW-0175">Coiled coil</keyword>
<dbReference type="InterPro" id="IPR006594">
    <property type="entry name" value="LisH"/>
</dbReference>
<feature type="coiled-coil region" evidence="4">
    <location>
        <begin position="479"/>
        <end position="506"/>
    </location>
</feature>
<keyword evidence="1 3" id="KW-0853">WD repeat</keyword>